<feature type="non-terminal residue" evidence="1">
    <location>
        <position position="1"/>
    </location>
</feature>
<name>A0AAW4FSF2_9HYPH</name>
<comment type="caution">
    <text evidence="1">The sequence shown here is derived from an EMBL/GenBank/DDBJ whole genome shotgun (WGS) entry which is preliminary data.</text>
</comment>
<evidence type="ECO:0000313" key="1">
    <source>
        <dbReference type="EMBL" id="MBM3094252.1"/>
    </source>
</evidence>
<accession>A0AAW4FSF2</accession>
<sequence length="22" mass="2400">YVAALRAADNHDIGPLLEFARS</sequence>
<dbReference type="EMBL" id="WXFA01000023">
    <property type="protein sequence ID" value="MBM3094252.1"/>
    <property type="molecule type" value="Genomic_DNA"/>
</dbReference>
<protein>
    <submittedName>
        <fullName evidence="1">Cell filamentation protein Fic</fullName>
    </submittedName>
</protein>
<gene>
    <name evidence="1" type="ORF">GFB56_26260</name>
</gene>
<proteinExistence type="predicted"/>
<dbReference type="Proteomes" id="UP000744980">
    <property type="component" value="Unassembled WGS sequence"/>
</dbReference>
<dbReference type="AlphaFoldDB" id="A0AAW4FSF2"/>
<keyword evidence="2" id="KW-1185">Reference proteome</keyword>
<organism evidence="1 2">
    <name type="scientific">Ensifer canadensis</name>
    <dbReference type="NCBI Taxonomy" id="555315"/>
    <lineage>
        <taxon>Bacteria</taxon>
        <taxon>Pseudomonadati</taxon>
        <taxon>Pseudomonadota</taxon>
        <taxon>Alphaproteobacteria</taxon>
        <taxon>Hyphomicrobiales</taxon>
        <taxon>Rhizobiaceae</taxon>
        <taxon>Sinorhizobium/Ensifer group</taxon>
        <taxon>Ensifer</taxon>
    </lineage>
</organism>
<reference evidence="1 2" key="1">
    <citation type="submission" date="2020-01" db="EMBL/GenBank/DDBJ databases">
        <title>Draft genome assembly of Ensifer adhaerens T173.</title>
        <authorList>
            <person name="Craig J.E."/>
            <person name="Stinchcombe J.R."/>
        </authorList>
    </citation>
    <scope>NUCLEOTIDE SEQUENCE [LARGE SCALE GENOMIC DNA]</scope>
    <source>
        <strain evidence="1 2">T173</strain>
    </source>
</reference>
<evidence type="ECO:0000313" key="2">
    <source>
        <dbReference type="Proteomes" id="UP000744980"/>
    </source>
</evidence>